<reference evidence="1" key="2">
    <citation type="submission" date="2023-07" db="EMBL/GenBank/DDBJ databases">
        <authorList>
            <person name="Bai X.-H."/>
            <person name="Wang H.-H."/>
            <person name="Wang J."/>
            <person name="Ma M.-Y."/>
            <person name="Hu H.-H."/>
            <person name="Song Z.-L."/>
            <person name="Ma H.-G."/>
            <person name="Fan Y."/>
            <person name="Du C.-Y."/>
            <person name="Xu J.-C."/>
        </authorList>
    </citation>
    <scope>NUCLEOTIDE SEQUENCE</scope>
    <source>
        <strain evidence="1">CZ1</strain>
    </source>
</reference>
<accession>A0AA97ANX5</accession>
<evidence type="ECO:0000313" key="1">
    <source>
        <dbReference type="EMBL" id="WNZ46208.1"/>
    </source>
</evidence>
<name>A0AA97ANX5_LEPBY</name>
<proteinExistence type="predicted"/>
<dbReference type="AlphaFoldDB" id="A0AA97ANX5"/>
<dbReference type="EMBL" id="CP130144">
    <property type="protein sequence ID" value="WNZ46208.1"/>
    <property type="molecule type" value="Genomic_DNA"/>
</dbReference>
<organism evidence="1">
    <name type="scientific">Leptolyngbya boryana CZ1</name>
    <dbReference type="NCBI Taxonomy" id="3060204"/>
    <lineage>
        <taxon>Bacteria</taxon>
        <taxon>Bacillati</taxon>
        <taxon>Cyanobacteriota</taxon>
        <taxon>Cyanophyceae</taxon>
        <taxon>Leptolyngbyales</taxon>
        <taxon>Leptolyngbyaceae</taxon>
        <taxon>Leptolyngbya group</taxon>
        <taxon>Leptolyngbya</taxon>
    </lineage>
</organism>
<protein>
    <submittedName>
        <fullName evidence="1">Uncharacterized protein</fullName>
    </submittedName>
</protein>
<reference evidence="1" key="1">
    <citation type="journal article" date="2023" name="Plants (Basel)">
        <title>Genomic Analysis of Leptolyngbya boryana CZ1 Reveals Efficient Carbon Fixation Modules.</title>
        <authorList>
            <person name="Bai X."/>
            <person name="Wang H."/>
            <person name="Cheng W."/>
            <person name="Wang J."/>
            <person name="Ma M."/>
            <person name="Hu H."/>
            <person name="Song Z."/>
            <person name="Ma H."/>
            <person name="Fan Y."/>
            <person name="Du C."/>
            <person name="Xu J."/>
        </authorList>
    </citation>
    <scope>NUCLEOTIDE SEQUENCE</scope>
    <source>
        <strain evidence="1">CZ1</strain>
    </source>
</reference>
<gene>
    <name evidence="1" type="ORF">Q2T42_30945</name>
</gene>
<dbReference type="RefSeq" id="WP_316427456.1">
    <property type="nucleotide sequence ID" value="NZ_CP130144.1"/>
</dbReference>
<sequence length="70" mass="8107">MAKSRQSSFRRILLWRLLLLSIPVLLTGEVVAYKKAKSGLLQTARYTLTARCPQSRRTTNFDRHCDRISL</sequence>